<dbReference type="InterPro" id="IPR044857">
    <property type="entry name" value="T7SS_EccB_R1"/>
</dbReference>
<proteinExistence type="inferred from homology"/>
<dbReference type="Gene3D" id="3.30.2390.20">
    <property type="entry name" value="Type VII secretion system EccB, repeat 1 domain"/>
    <property type="match status" value="1"/>
</dbReference>
<comment type="caution">
    <text evidence="11">The sequence shown here is derived from an EMBL/GenBank/DDBJ whole genome shotgun (WGS) entry which is preliminary data.</text>
</comment>
<dbReference type="Proteomes" id="UP001589894">
    <property type="component" value="Unassembled WGS sequence"/>
</dbReference>
<dbReference type="PANTHER" id="PTHR40765:SF2">
    <property type="entry name" value="ESX-2 SECRETION SYSTEM ATPASE ECCB2"/>
    <property type="match status" value="1"/>
</dbReference>
<evidence type="ECO:0000256" key="4">
    <source>
        <dbReference type="ARBA" id="ARBA00022692"/>
    </source>
</evidence>
<evidence type="ECO:0000256" key="1">
    <source>
        <dbReference type="ARBA" id="ARBA00004162"/>
    </source>
</evidence>
<evidence type="ECO:0000256" key="2">
    <source>
        <dbReference type="ARBA" id="ARBA00008149"/>
    </source>
</evidence>
<evidence type="ECO:0000313" key="12">
    <source>
        <dbReference type="Proteomes" id="UP001589894"/>
    </source>
</evidence>
<keyword evidence="3" id="KW-1003">Cell membrane</keyword>
<evidence type="ECO:0000313" key="11">
    <source>
        <dbReference type="EMBL" id="MFC0562609.1"/>
    </source>
</evidence>
<keyword evidence="7" id="KW-0067">ATP-binding</keyword>
<dbReference type="PANTHER" id="PTHR40765">
    <property type="entry name" value="ESX-2 SECRETION SYSTEM ATPASE ECCB2"/>
    <property type="match status" value="1"/>
</dbReference>
<sequence length="460" mass="47169">MATTRDHVAAYDYESRRRVTSLVLGVDDAGRDPHRRLNRTLVGSLVIAVLVMAGFGIAGLLGGGRGPSLPDAGAVLVKGSGDRYVLVDGVLHPALNLSSALLVGGGKPVEVRASALDGRRRGLPVGIPGAPDGMPQRLATGPWTVCVLPSGSQVVQPDVTVLAGAPAPTQGMLGRNSAVLAQDGGTTWLITLGRRYRLAGNTRGVLGFQDVRPMAVPARVLDTLPEGPEIAVPPVPHGGTPPTSLPDRAAVGDVIQTQVSGQHPSYWLAQFDGISPITPLTATLLQAGDSKLIHLDSAAVNVPTSHQPVPGKAGWPKDVPSPVDPVRGQPLCVSTTPGAPPGDAPWAATVSLPPTLPTPSSAPPIATRAGENRDLATSVSITPGTGAFVLATTTAGQDGGYNLITESGQRFPIISADAVARLQLKIDAATRLPLPFVALLPSGPTLDPEAAAQEYQGSHP</sequence>
<dbReference type="Gene3D" id="2.40.50.910">
    <property type="entry name" value="Type VII secretion system EccB, repeat 3 domain"/>
    <property type="match status" value="1"/>
</dbReference>
<dbReference type="InterPro" id="IPR042485">
    <property type="entry name" value="T7SS_EccB_R3"/>
</dbReference>
<evidence type="ECO:0000256" key="5">
    <source>
        <dbReference type="ARBA" id="ARBA00022741"/>
    </source>
</evidence>
<keyword evidence="9 10" id="KW-0472">Membrane</keyword>
<dbReference type="RefSeq" id="WP_377334408.1">
    <property type="nucleotide sequence ID" value="NZ_JBHLUE010000001.1"/>
</dbReference>
<name>A0ABV6NQC0_9ACTN</name>
<evidence type="ECO:0000256" key="10">
    <source>
        <dbReference type="SAM" id="Phobius"/>
    </source>
</evidence>
<protein>
    <submittedName>
        <fullName evidence="11">Type VII secretion protein EccB</fullName>
    </submittedName>
</protein>
<accession>A0ABV6NQC0</accession>
<keyword evidence="12" id="KW-1185">Reference proteome</keyword>
<evidence type="ECO:0000256" key="6">
    <source>
        <dbReference type="ARBA" id="ARBA00022801"/>
    </source>
</evidence>
<dbReference type="NCBIfam" id="TIGR03919">
    <property type="entry name" value="T7SS_EccB"/>
    <property type="match status" value="1"/>
</dbReference>
<dbReference type="Pfam" id="PF05108">
    <property type="entry name" value="T7SS_ESX1_EccB"/>
    <property type="match status" value="1"/>
</dbReference>
<evidence type="ECO:0000256" key="3">
    <source>
        <dbReference type="ARBA" id="ARBA00022475"/>
    </source>
</evidence>
<evidence type="ECO:0000256" key="9">
    <source>
        <dbReference type="ARBA" id="ARBA00023136"/>
    </source>
</evidence>
<gene>
    <name evidence="11" type="primary">eccB</name>
    <name evidence="11" type="ORF">ACFFHU_00225</name>
</gene>
<keyword evidence="8 10" id="KW-1133">Transmembrane helix</keyword>
<reference evidence="11 12" key="1">
    <citation type="submission" date="2024-09" db="EMBL/GenBank/DDBJ databases">
        <authorList>
            <person name="Sun Q."/>
            <person name="Mori K."/>
        </authorList>
    </citation>
    <scope>NUCLEOTIDE SEQUENCE [LARGE SCALE GENOMIC DNA]</scope>
    <source>
        <strain evidence="11 12">TBRC 2205</strain>
    </source>
</reference>
<keyword evidence="5" id="KW-0547">Nucleotide-binding</keyword>
<evidence type="ECO:0000256" key="8">
    <source>
        <dbReference type="ARBA" id="ARBA00022989"/>
    </source>
</evidence>
<dbReference type="EMBL" id="JBHLUE010000001">
    <property type="protein sequence ID" value="MFC0562609.1"/>
    <property type="molecule type" value="Genomic_DNA"/>
</dbReference>
<feature type="transmembrane region" description="Helical" evidence="10">
    <location>
        <begin position="41"/>
        <end position="61"/>
    </location>
</feature>
<comment type="similarity">
    <text evidence="2">Belongs to the EccB family.</text>
</comment>
<dbReference type="InterPro" id="IPR007795">
    <property type="entry name" value="T7SS_EccB"/>
</dbReference>
<keyword evidence="4 10" id="KW-0812">Transmembrane</keyword>
<evidence type="ECO:0000256" key="7">
    <source>
        <dbReference type="ARBA" id="ARBA00022840"/>
    </source>
</evidence>
<comment type="subcellular location">
    <subcellularLocation>
        <location evidence="1">Cell membrane</location>
        <topology evidence="1">Single-pass membrane protein</topology>
    </subcellularLocation>
</comment>
<keyword evidence="6" id="KW-0378">Hydrolase</keyword>
<organism evidence="11 12">
    <name type="scientific">Plantactinospora siamensis</name>
    <dbReference type="NCBI Taxonomy" id="555372"/>
    <lineage>
        <taxon>Bacteria</taxon>
        <taxon>Bacillati</taxon>
        <taxon>Actinomycetota</taxon>
        <taxon>Actinomycetes</taxon>
        <taxon>Micromonosporales</taxon>
        <taxon>Micromonosporaceae</taxon>
        <taxon>Plantactinospora</taxon>
    </lineage>
</organism>